<dbReference type="PANTHER" id="PTHR30606:SF9">
    <property type="entry name" value="LIPID A BIOSYNTHESIS LAUROYLTRANSFERASE"/>
    <property type="match status" value="1"/>
</dbReference>
<dbReference type="InterPro" id="IPR011920">
    <property type="entry name" value="Lipid_A_LpxL_LpxP"/>
</dbReference>
<dbReference type="GO" id="GO:0005886">
    <property type="term" value="C:plasma membrane"/>
    <property type="evidence" value="ECO:0007669"/>
    <property type="project" value="UniProtKB-SubCell"/>
</dbReference>
<evidence type="ECO:0000256" key="5">
    <source>
        <dbReference type="ARBA" id="ARBA00022985"/>
    </source>
</evidence>
<keyword evidence="7 9" id="KW-0472">Membrane</keyword>
<dbReference type="UniPathway" id="UPA00360">
    <property type="reaction ID" value="UER00485"/>
</dbReference>
<dbReference type="PATRIC" id="fig|1120927.3.peg.3179"/>
<evidence type="ECO:0000256" key="9">
    <source>
        <dbReference type="HAMAP-Rule" id="MF_01942"/>
    </source>
</evidence>
<comment type="catalytic activity">
    <reaction evidence="9">
        <text>an alpha-Kdo-(2-&gt;4)-alpha-Kdo-(2-&gt;6)-lipid IVA + a fatty acyl-[ACP] = an alpha-Kdo-(2-&gt;4)-alpha-Kdo-(2-&gt;6)-(acyl)-lipid IVA + holo-[ACP]</text>
        <dbReference type="Rhea" id="RHEA:69396"/>
        <dbReference type="Rhea" id="RHEA-COMP:9685"/>
        <dbReference type="Rhea" id="RHEA-COMP:14125"/>
        <dbReference type="ChEBI" id="CHEBI:64479"/>
        <dbReference type="ChEBI" id="CHEBI:138651"/>
        <dbReference type="ChEBI" id="CHEBI:176429"/>
        <dbReference type="ChEBI" id="CHEBI:176430"/>
        <dbReference type="EC" id="2.3.1.241"/>
    </reaction>
</comment>
<comment type="function">
    <text evidence="9">Catalyzes the transfer of an acyl chain from an acyl-[acyl-carrier-protein] (ACP) to a Kdo(2)-lipid IV(A) to form a Kdo(2)-(acyl)-lipid IV(A).</text>
</comment>
<comment type="caution">
    <text evidence="10">The sequence shown here is derived from an EMBL/GenBank/DDBJ whole genome shotgun (WGS) entry which is preliminary data.</text>
</comment>
<comment type="pathway">
    <text evidence="9">Bacterial outer membrane biogenesis; lipopolysaccharide biosynthesis.</text>
</comment>
<evidence type="ECO:0000313" key="10">
    <source>
        <dbReference type="EMBL" id="EOR04518.1"/>
    </source>
</evidence>
<reference evidence="10 11" key="1">
    <citation type="submission" date="2013-03" db="EMBL/GenBank/DDBJ databases">
        <title>The Genome Sequence of Acinetobacter tandoii CIP 107469.</title>
        <authorList>
            <consortium name="The Broad Institute Genome Sequencing Platform"/>
            <consortium name="The Broad Institute Genome Sequencing Center for Infectious Disease"/>
            <person name="Cerqueira G."/>
            <person name="Feldgarden M."/>
            <person name="Courvalin P."/>
            <person name="Perichon B."/>
            <person name="Grillot-Courvalin C."/>
            <person name="Clermont D."/>
            <person name="Rocha E."/>
            <person name="Yoon E.-J."/>
            <person name="Nemec A."/>
            <person name="Walker B."/>
            <person name="Young S.K."/>
            <person name="Zeng Q."/>
            <person name="Gargeya S."/>
            <person name="Fitzgerald M."/>
            <person name="Haas B."/>
            <person name="Abouelleil A."/>
            <person name="Alvarado L."/>
            <person name="Arachchi H.M."/>
            <person name="Berlin A.M."/>
            <person name="Chapman S.B."/>
            <person name="Dewar J."/>
            <person name="Goldberg J."/>
            <person name="Griggs A."/>
            <person name="Gujja S."/>
            <person name="Hansen M."/>
            <person name="Howarth C."/>
            <person name="Imamovic A."/>
            <person name="Larimer J."/>
            <person name="McCowan C."/>
            <person name="Murphy C."/>
            <person name="Neiman D."/>
            <person name="Pearson M."/>
            <person name="Priest M."/>
            <person name="Roberts A."/>
            <person name="Saif S."/>
            <person name="Shea T."/>
            <person name="Sisk P."/>
            <person name="Sykes S."/>
            <person name="Wortman J."/>
            <person name="Nusbaum C."/>
            <person name="Birren B."/>
        </authorList>
    </citation>
    <scope>NUCLEOTIDE SEQUENCE [LARGE SCALE GENOMIC DNA]</scope>
    <source>
        <strain evidence="10 11">CIP 107469</strain>
    </source>
</reference>
<dbReference type="PANTHER" id="PTHR30606">
    <property type="entry name" value="LIPID A BIOSYNTHESIS LAUROYL ACYLTRANSFERASE"/>
    <property type="match status" value="1"/>
</dbReference>
<organism evidence="10 11">
    <name type="scientific">Acinetobacter tandoii DSM 14970 = CIP 107469</name>
    <dbReference type="NCBI Taxonomy" id="1120927"/>
    <lineage>
        <taxon>Bacteria</taxon>
        <taxon>Pseudomonadati</taxon>
        <taxon>Pseudomonadota</taxon>
        <taxon>Gammaproteobacteria</taxon>
        <taxon>Moraxellales</taxon>
        <taxon>Moraxellaceae</taxon>
        <taxon>Acinetobacter</taxon>
    </lineage>
</organism>
<gene>
    <name evidence="9" type="primary">lpxL</name>
    <name evidence="10" type="ORF">I593_03266</name>
</gene>
<evidence type="ECO:0000256" key="4">
    <source>
        <dbReference type="ARBA" id="ARBA00022692"/>
    </source>
</evidence>
<evidence type="ECO:0000256" key="7">
    <source>
        <dbReference type="ARBA" id="ARBA00023136"/>
    </source>
</evidence>
<comment type="similarity">
    <text evidence="9">Belongs to the LpxL/LpxM/LpxP family.</text>
</comment>
<keyword evidence="11" id="KW-1185">Reference proteome</keyword>
<dbReference type="AlphaFoldDB" id="R9AQP8"/>
<evidence type="ECO:0000256" key="8">
    <source>
        <dbReference type="ARBA" id="ARBA00023315"/>
    </source>
</evidence>
<protein>
    <recommendedName>
        <fullName evidence="9">Lipid A biosynthesis acyltransferase</fullName>
        <ecNumber evidence="9">2.3.1.241</ecNumber>
    </recommendedName>
    <alternativeName>
        <fullName evidence="9">Kdo(2)-lipid IV(A) acyltransferase</fullName>
    </alternativeName>
</protein>
<dbReference type="UniPathway" id="UPA00030"/>
<dbReference type="GO" id="GO:0036104">
    <property type="term" value="P:Kdo2-lipid A biosynthetic process"/>
    <property type="evidence" value="ECO:0007669"/>
    <property type="project" value="UniProtKB-UniRule"/>
</dbReference>
<evidence type="ECO:0000256" key="3">
    <source>
        <dbReference type="ARBA" id="ARBA00022679"/>
    </source>
</evidence>
<keyword evidence="5 9" id="KW-0448">Lipopolysaccharide biosynthesis</keyword>
<dbReference type="EC" id="2.3.1.241" evidence="9"/>
<keyword evidence="1 9" id="KW-1003">Cell membrane</keyword>
<dbReference type="eggNOG" id="COG1560">
    <property type="taxonomic scope" value="Bacteria"/>
</dbReference>
<evidence type="ECO:0000256" key="1">
    <source>
        <dbReference type="ARBA" id="ARBA00022475"/>
    </source>
</evidence>
<keyword evidence="2 9" id="KW-0997">Cell inner membrane</keyword>
<feature type="short sequence motif" description="HXXXXD motif" evidence="9">
    <location>
        <begin position="152"/>
        <end position="157"/>
    </location>
</feature>
<evidence type="ECO:0000256" key="2">
    <source>
        <dbReference type="ARBA" id="ARBA00022519"/>
    </source>
</evidence>
<dbReference type="InterPro" id="IPR004960">
    <property type="entry name" value="LipA_acyltrans"/>
</dbReference>
<dbReference type="Proteomes" id="UP000016201">
    <property type="component" value="Unassembled WGS sequence"/>
</dbReference>
<evidence type="ECO:0000313" key="11">
    <source>
        <dbReference type="Proteomes" id="UP000016201"/>
    </source>
</evidence>
<dbReference type="EMBL" id="AQFM01000043">
    <property type="protein sequence ID" value="EOR04518.1"/>
    <property type="molecule type" value="Genomic_DNA"/>
</dbReference>
<comment type="pathway">
    <text evidence="9">Glycolipid biosynthesis; KDO(2)-lipid A biosynthesis; KDO(2)-lipid A from CMP-3-deoxy-D-manno-octulosonate and lipid IV(A): step 3/4.</text>
</comment>
<dbReference type="CDD" id="cd07984">
    <property type="entry name" value="LPLAT_LABLAT-like"/>
    <property type="match status" value="1"/>
</dbReference>
<keyword evidence="3 9" id="KW-0808">Transferase</keyword>
<feature type="transmembrane region" description="Helical" evidence="9">
    <location>
        <begin position="38"/>
        <end position="57"/>
    </location>
</feature>
<name>R9AQP8_9GAMM</name>
<comment type="subcellular location">
    <subcellularLocation>
        <location evidence="9">Cell inner membrane</location>
        <topology evidence="9">Single-pass membrane protein</topology>
    </subcellularLocation>
</comment>
<dbReference type="PIRSF" id="PIRSF026649">
    <property type="entry name" value="MsbB"/>
    <property type="match status" value="1"/>
</dbReference>
<keyword evidence="8 9" id="KW-0012">Acyltransferase</keyword>
<accession>R9AQP8</accession>
<dbReference type="NCBIfam" id="TIGR02207">
    <property type="entry name" value="lipid_A_htrB"/>
    <property type="match status" value="1"/>
</dbReference>
<dbReference type="Pfam" id="PF03279">
    <property type="entry name" value="Lip_A_acyltrans"/>
    <property type="match status" value="1"/>
</dbReference>
<sequence>MLHFAQSSLFQTNYIVMSQAQTYTPGEFQWSFLHPKYWGIWLGIVFLMILAILPWAIQYRLATFLGNLAFNKLKSRRKTTLRNLEVCFPEWSPEQVQDNARQVFVDQMLGVFETLNAWYCPQWFKNRVTIEGLEHIQTAQAAGKGVLLLGTHSTLLDAGGYLCAQYFEPDVVYRPQNNPLLDMLIYRCRATIYANQIDHDDMRGLIRNLKNGHAIWYSPDQDFGLKQGVMAPFFGVPAATVTAHRRLLKISKAVAVPLYFYRHGDVANPKYHLLIEPMVDNLPSEDEVDDATRVNQIIERQLRIAPTQYMWFHRRFKTRPEGYEKIY</sequence>
<dbReference type="GO" id="GO:0008913">
    <property type="term" value="F:Kdo2-lipid IVA acyltransferase activity"/>
    <property type="evidence" value="ECO:0007669"/>
    <property type="project" value="UniProtKB-EC"/>
</dbReference>
<keyword evidence="4 9" id="KW-0812">Transmembrane</keyword>
<dbReference type="GO" id="GO:0009103">
    <property type="term" value="P:lipopolysaccharide biosynthetic process"/>
    <property type="evidence" value="ECO:0007669"/>
    <property type="project" value="UniProtKB-UniRule"/>
</dbReference>
<evidence type="ECO:0000256" key="6">
    <source>
        <dbReference type="ARBA" id="ARBA00022989"/>
    </source>
</evidence>
<dbReference type="HAMAP" id="MF_01942">
    <property type="entry name" value="Lipid_A_LpxL_LpxP"/>
    <property type="match status" value="1"/>
</dbReference>
<dbReference type="GO" id="GO:0009245">
    <property type="term" value="P:lipid A biosynthetic process"/>
    <property type="evidence" value="ECO:0007669"/>
    <property type="project" value="InterPro"/>
</dbReference>
<proteinExistence type="inferred from homology"/>
<keyword evidence="6 9" id="KW-1133">Transmembrane helix</keyword>